<sequence>MFKLRSKLVISVFVSLFFGMVAGITINSLNNKLILENENKVRELASKRNTDELQNIMNQLDIKSENEEIVYENIKRLEKVMKGTIINRILVVDSKGYVKFSASKLGIEKIDISTGEGTDLSVRGTMFIAKNIVKLNENSYVVHFTENYIKDDMLSIKIAIVVGAIIFLILINSRVKYISYITKNVKTIATGDLSNRIDLKYKDELRDLAQDINYMAEELQKQDINQKEFITNISHDLRTPLTTILGYSKMIERKVYKNEEELNRYISIINQKGNYLKTMMEDFFDYSRLSSRDLELEKTLINLNEVVLQLLDGEEINFKNKDLSLKVILERKATYTYGDPMLVARAFNNLISNALKYSKENSEVKVELKEKNINGVNYGVFTVENASNHPMKEEVVENLFKRLYKLDKARNDKGSGLGLAITQEIVKLHNGFVEATLCDENIRFSIGLIQHK</sequence>
<dbReference type="InterPro" id="IPR036890">
    <property type="entry name" value="HATPase_C_sf"/>
</dbReference>
<dbReference type="Gene3D" id="1.10.287.130">
    <property type="match status" value="1"/>
</dbReference>
<feature type="transmembrane region" description="Helical" evidence="14">
    <location>
        <begin position="153"/>
        <end position="171"/>
    </location>
</feature>
<dbReference type="SUPFAM" id="SSF158472">
    <property type="entry name" value="HAMP domain-like"/>
    <property type="match status" value="1"/>
</dbReference>
<organism evidence="17 18">
    <name type="scientific">Clostridium collagenovorans DSM 3089</name>
    <dbReference type="NCBI Taxonomy" id="1121306"/>
    <lineage>
        <taxon>Bacteria</taxon>
        <taxon>Bacillati</taxon>
        <taxon>Bacillota</taxon>
        <taxon>Clostridia</taxon>
        <taxon>Eubacteriales</taxon>
        <taxon>Clostridiaceae</taxon>
        <taxon>Clostridium</taxon>
    </lineage>
</organism>
<keyword evidence="7 14" id="KW-0812">Transmembrane</keyword>
<dbReference type="STRING" id="1121306.SAMN02745196_01273"/>
<comment type="subcellular location">
    <subcellularLocation>
        <location evidence="2">Cell membrane</location>
        <topology evidence="2">Multi-pass membrane protein</topology>
    </subcellularLocation>
</comment>
<dbReference type="Gene3D" id="3.30.565.10">
    <property type="entry name" value="Histidine kinase-like ATPase, C-terminal domain"/>
    <property type="match status" value="1"/>
</dbReference>
<gene>
    <name evidence="17" type="ORF">SAMN02745196_01273</name>
</gene>
<keyword evidence="11 14" id="KW-1133">Transmembrane helix</keyword>
<keyword evidence="4" id="KW-1003">Cell membrane</keyword>
<keyword evidence="18" id="KW-1185">Reference proteome</keyword>
<protein>
    <recommendedName>
        <fullName evidence="3">histidine kinase</fullName>
        <ecNumber evidence="3">2.7.13.3</ecNumber>
    </recommendedName>
</protein>
<evidence type="ECO:0000256" key="1">
    <source>
        <dbReference type="ARBA" id="ARBA00000085"/>
    </source>
</evidence>
<reference evidence="17 18" key="1">
    <citation type="submission" date="2016-11" db="EMBL/GenBank/DDBJ databases">
        <authorList>
            <person name="Jaros S."/>
            <person name="Januszkiewicz K."/>
            <person name="Wedrychowicz H."/>
        </authorList>
    </citation>
    <scope>NUCLEOTIDE SEQUENCE [LARGE SCALE GENOMIC DNA]</scope>
    <source>
        <strain evidence="17 18">DSM 3089</strain>
    </source>
</reference>
<evidence type="ECO:0000256" key="10">
    <source>
        <dbReference type="ARBA" id="ARBA00022840"/>
    </source>
</evidence>
<dbReference type="PANTHER" id="PTHR45528">
    <property type="entry name" value="SENSOR HISTIDINE KINASE CPXA"/>
    <property type="match status" value="1"/>
</dbReference>
<keyword evidence="13 14" id="KW-0472">Membrane</keyword>
<dbReference type="PROSITE" id="PS50885">
    <property type="entry name" value="HAMP"/>
    <property type="match status" value="1"/>
</dbReference>
<evidence type="ECO:0000256" key="13">
    <source>
        <dbReference type="ARBA" id="ARBA00023136"/>
    </source>
</evidence>
<evidence type="ECO:0000256" key="2">
    <source>
        <dbReference type="ARBA" id="ARBA00004651"/>
    </source>
</evidence>
<dbReference type="InterPro" id="IPR003660">
    <property type="entry name" value="HAMP_dom"/>
</dbReference>
<dbReference type="GO" id="GO:0005524">
    <property type="term" value="F:ATP binding"/>
    <property type="evidence" value="ECO:0007669"/>
    <property type="project" value="UniProtKB-KW"/>
</dbReference>
<evidence type="ECO:0000313" key="17">
    <source>
        <dbReference type="EMBL" id="SHH73999.1"/>
    </source>
</evidence>
<dbReference type="InterPro" id="IPR003661">
    <property type="entry name" value="HisK_dim/P_dom"/>
</dbReference>
<dbReference type="EC" id="2.7.13.3" evidence="3"/>
<dbReference type="InterPro" id="IPR050398">
    <property type="entry name" value="HssS/ArlS-like"/>
</dbReference>
<evidence type="ECO:0000256" key="9">
    <source>
        <dbReference type="ARBA" id="ARBA00022777"/>
    </source>
</evidence>
<dbReference type="FunFam" id="1.10.287.130:FF:000008">
    <property type="entry name" value="Two-component sensor histidine kinase"/>
    <property type="match status" value="1"/>
</dbReference>
<keyword evidence="6" id="KW-0808">Transferase</keyword>
<evidence type="ECO:0000259" key="15">
    <source>
        <dbReference type="PROSITE" id="PS50109"/>
    </source>
</evidence>
<dbReference type="RefSeq" id="WP_072831172.1">
    <property type="nucleotide sequence ID" value="NZ_FQXP01000004.1"/>
</dbReference>
<keyword evidence="8" id="KW-0547">Nucleotide-binding</keyword>
<evidence type="ECO:0000256" key="12">
    <source>
        <dbReference type="ARBA" id="ARBA00023012"/>
    </source>
</evidence>
<dbReference type="SMART" id="SM00304">
    <property type="entry name" value="HAMP"/>
    <property type="match status" value="1"/>
</dbReference>
<dbReference type="AlphaFoldDB" id="A0A1M5VFH3"/>
<dbReference type="Proteomes" id="UP000184526">
    <property type="component" value="Unassembled WGS sequence"/>
</dbReference>
<dbReference type="EMBL" id="FQXP01000004">
    <property type="protein sequence ID" value="SHH73999.1"/>
    <property type="molecule type" value="Genomic_DNA"/>
</dbReference>
<dbReference type="GO" id="GO:0005886">
    <property type="term" value="C:plasma membrane"/>
    <property type="evidence" value="ECO:0007669"/>
    <property type="project" value="UniProtKB-SubCell"/>
</dbReference>
<dbReference type="PROSITE" id="PS50109">
    <property type="entry name" value="HIS_KIN"/>
    <property type="match status" value="1"/>
</dbReference>
<feature type="domain" description="HAMP" evidence="16">
    <location>
        <begin position="172"/>
        <end position="224"/>
    </location>
</feature>
<dbReference type="InterPro" id="IPR003594">
    <property type="entry name" value="HATPase_dom"/>
</dbReference>
<keyword evidence="9 17" id="KW-0418">Kinase</keyword>
<name>A0A1M5VFH3_9CLOT</name>
<feature type="domain" description="Histidine kinase" evidence="15">
    <location>
        <begin position="232"/>
        <end position="452"/>
    </location>
</feature>
<dbReference type="Pfam" id="PF00672">
    <property type="entry name" value="HAMP"/>
    <property type="match status" value="1"/>
</dbReference>
<keyword evidence="12" id="KW-0902">Two-component regulatory system</keyword>
<evidence type="ECO:0000256" key="7">
    <source>
        <dbReference type="ARBA" id="ARBA00022692"/>
    </source>
</evidence>
<evidence type="ECO:0000256" key="5">
    <source>
        <dbReference type="ARBA" id="ARBA00022553"/>
    </source>
</evidence>
<dbReference type="InterPro" id="IPR036097">
    <property type="entry name" value="HisK_dim/P_sf"/>
</dbReference>
<dbReference type="PANTHER" id="PTHR45528:SF1">
    <property type="entry name" value="SENSOR HISTIDINE KINASE CPXA"/>
    <property type="match status" value="1"/>
</dbReference>
<proteinExistence type="predicted"/>
<evidence type="ECO:0000256" key="6">
    <source>
        <dbReference type="ARBA" id="ARBA00022679"/>
    </source>
</evidence>
<accession>A0A1M5VFH3</accession>
<dbReference type="Pfam" id="PF00512">
    <property type="entry name" value="HisKA"/>
    <property type="match status" value="1"/>
</dbReference>
<evidence type="ECO:0000313" key="18">
    <source>
        <dbReference type="Proteomes" id="UP000184526"/>
    </source>
</evidence>
<dbReference type="SUPFAM" id="SSF55874">
    <property type="entry name" value="ATPase domain of HSP90 chaperone/DNA topoisomerase II/histidine kinase"/>
    <property type="match status" value="1"/>
</dbReference>
<evidence type="ECO:0000259" key="16">
    <source>
        <dbReference type="PROSITE" id="PS50885"/>
    </source>
</evidence>
<dbReference type="SMART" id="SM00387">
    <property type="entry name" value="HATPase_c"/>
    <property type="match status" value="1"/>
</dbReference>
<evidence type="ECO:0000256" key="11">
    <source>
        <dbReference type="ARBA" id="ARBA00022989"/>
    </source>
</evidence>
<dbReference type="OrthoDB" id="9792991at2"/>
<dbReference type="Gene3D" id="6.10.340.10">
    <property type="match status" value="1"/>
</dbReference>
<keyword evidence="5" id="KW-0597">Phosphoprotein</keyword>
<dbReference type="InterPro" id="IPR005467">
    <property type="entry name" value="His_kinase_dom"/>
</dbReference>
<evidence type="ECO:0000256" key="3">
    <source>
        <dbReference type="ARBA" id="ARBA00012438"/>
    </source>
</evidence>
<dbReference type="SUPFAM" id="SSF47384">
    <property type="entry name" value="Homodimeric domain of signal transducing histidine kinase"/>
    <property type="match status" value="1"/>
</dbReference>
<evidence type="ECO:0000256" key="14">
    <source>
        <dbReference type="SAM" id="Phobius"/>
    </source>
</evidence>
<dbReference type="GO" id="GO:0000155">
    <property type="term" value="F:phosphorelay sensor kinase activity"/>
    <property type="evidence" value="ECO:0007669"/>
    <property type="project" value="InterPro"/>
</dbReference>
<dbReference type="SMART" id="SM00388">
    <property type="entry name" value="HisKA"/>
    <property type="match status" value="1"/>
</dbReference>
<dbReference type="CDD" id="cd00082">
    <property type="entry name" value="HisKA"/>
    <property type="match status" value="1"/>
</dbReference>
<comment type="catalytic activity">
    <reaction evidence="1">
        <text>ATP + protein L-histidine = ADP + protein N-phospho-L-histidine.</text>
        <dbReference type="EC" id="2.7.13.3"/>
    </reaction>
</comment>
<evidence type="ECO:0000256" key="4">
    <source>
        <dbReference type="ARBA" id="ARBA00022475"/>
    </source>
</evidence>
<keyword evidence="10" id="KW-0067">ATP-binding</keyword>
<evidence type="ECO:0000256" key="8">
    <source>
        <dbReference type="ARBA" id="ARBA00022741"/>
    </source>
</evidence>
<dbReference type="CDD" id="cd06225">
    <property type="entry name" value="HAMP"/>
    <property type="match status" value="1"/>
</dbReference>
<dbReference type="Pfam" id="PF02518">
    <property type="entry name" value="HATPase_c"/>
    <property type="match status" value="1"/>
</dbReference>